<evidence type="ECO:0000256" key="5">
    <source>
        <dbReference type="ARBA" id="ARBA00022840"/>
    </source>
</evidence>
<keyword evidence="3" id="KW-0808">Transferase</keyword>
<dbReference type="InterPro" id="IPR045886">
    <property type="entry name" value="ThiF/MoeB/HesA"/>
</dbReference>
<dbReference type="Proteomes" id="UP000198862">
    <property type="component" value="Unassembled WGS sequence"/>
</dbReference>
<protein>
    <recommendedName>
        <fullName evidence="10">Molybdopterin-synthase adenylyltransferase</fullName>
        <ecNumber evidence="9">2.7.7.80</ecNumber>
    </recommendedName>
    <alternativeName>
        <fullName evidence="13">MoaD protein adenylase</fullName>
    </alternativeName>
    <alternativeName>
        <fullName evidence="11">Molybdopterin-converting factor subunit 1 adenylase</fullName>
    </alternativeName>
    <alternativeName>
        <fullName evidence="12">Sulfur carrier protein MoaD adenylyltransferase</fullName>
    </alternativeName>
</protein>
<comment type="function">
    <text evidence="7">Catalyzes the adenylation by ATP of the carboxyl group of the C-terminal glycine of sulfur carrier protein MoaD.</text>
</comment>
<dbReference type="AlphaFoldDB" id="A0A1I1H0Z7"/>
<dbReference type="GO" id="GO:0008641">
    <property type="term" value="F:ubiquitin-like modifier activating enzyme activity"/>
    <property type="evidence" value="ECO:0007669"/>
    <property type="project" value="InterPro"/>
</dbReference>
<dbReference type="GO" id="GO:0005524">
    <property type="term" value="F:ATP binding"/>
    <property type="evidence" value="ECO:0007669"/>
    <property type="project" value="UniProtKB-KW"/>
</dbReference>
<dbReference type="InterPro" id="IPR000594">
    <property type="entry name" value="ThiF_NAD_FAD-bd"/>
</dbReference>
<dbReference type="InterPro" id="IPR035985">
    <property type="entry name" value="Ubiquitin-activating_enz"/>
</dbReference>
<evidence type="ECO:0000313" key="15">
    <source>
        <dbReference type="EMBL" id="SFC17202.1"/>
    </source>
</evidence>
<keyword evidence="5" id="KW-0067">ATP-binding</keyword>
<evidence type="ECO:0000256" key="4">
    <source>
        <dbReference type="ARBA" id="ARBA00022741"/>
    </source>
</evidence>
<evidence type="ECO:0000256" key="6">
    <source>
        <dbReference type="ARBA" id="ARBA00052218"/>
    </source>
</evidence>
<reference evidence="15 16" key="1">
    <citation type="submission" date="2016-10" db="EMBL/GenBank/DDBJ databases">
        <authorList>
            <person name="de Groot N.N."/>
        </authorList>
    </citation>
    <scope>NUCLEOTIDE SEQUENCE [LARGE SCALE GENOMIC DNA]</scope>
    <source>
        <strain evidence="15 16">DSM 6059</strain>
    </source>
</reference>
<dbReference type="GO" id="GO:0008146">
    <property type="term" value="F:sulfotransferase activity"/>
    <property type="evidence" value="ECO:0007669"/>
    <property type="project" value="TreeGrafter"/>
</dbReference>
<organism evidence="15 16">
    <name type="scientific">Pseudoalteromonas denitrificans DSM 6059</name>
    <dbReference type="NCBI Taxonomy" id="1123010"/>
    <lineage>
        <taxon>Bacteria</taxon>
        <taxon>Pseudomonadati</taxon>
        <taxon>Pseudomonadota</taxon>
        <taxon>Gammaproteobacteria</taxon>
        <taxon>Alteromonadales</taxon>
        <taxon>Pseudoalteromonadaceae</taxon>
        <taxon>Pseudoalteromonas</taxon>
    </lineage>
</organism>
<evidence type="ECO:0000256" key="1">
    <source>
        <dbReference type="ARBA" id="ARBA00005046"/>
    </source>
</evidence>
<dbReference type="PANTHER" id="PTHR10953:SF194">
    <property type="entry name" value="MOLYBDOPTERIN-SYNTHASE ADENYLYLTRANSFERASE"/>
    <property type="match status" value="1"/>
</dbReference>
<dbReference type="OrthoDB" id="9804286at2"/>
<evidence type="ECO:0000313" key="16">
    <source>
        <dbReference type="Proteomes" id="UP000198862"/>
    </source>
</evidence>
<dbReference type="SUPFAM" id="SSF69572">
    <property type="entry name" value="Activating enzymes of the ubiquitin-like proteins"/>
    <property type="match status" value="1"/>
</dbReference>
<dbReference type="PANTHER" id="PTHR10953">
    <property type="entry name" value="UBIQUITIN-ACTIVATING ENZYME E1"/>
    <property type="match status" value="1"/>
</dbReference>
<evidence type="ECO:0000259" key="14">
    <source>
        <dbReference type="Pfam" id="PF00899"/>
    </source>
</evidence>
<evidence type="ECO:0000256" key="7">
    <source>
        <dbReference type="ARBA" id="ARBA00055169"/>
    </source>
</evidence>
<comment type="catalytic activity">
    <reaction evidence="6">
        <text>[molybdopterin-synthase sulfur-carrier protein]-C-terminal Gly-Gly + ATP + H(+) = [molybdopterin-synthase sulfur-carrier protein]-C-terminal Gly-Gly-AMP + diphosphate</text>
        <dbReference type="Rhea" id="RHEA:43616"/>
        <dbReference type="Rhea" id="RHEA-COMP:12159"/>
        <dbReference type="Rhea" id="RHEA-COMP:12202"/>
        <dbReference type="ChEBI" id="CHEBI:15378"/>
        <dbReference type="ChEBI" id="CHEBI:30616"/>
        <dbReference type="ChEBI" id="CHEBI:33019"/>
        <dbReference type="ChEBI" id="CHEBI:90618"/>
        <dbReference type="ChEBI" id="CHEBI:90778"/>
        <dbReference type="EC" id="2.7.7.80"/>
    </reaction>
</comment>
<name>A0A1I1H0Z7_9GAMM</name>
<comment type="pathway">
    <text evidence="1">Cofactor biosynthesis; molybdopterin biosynthesis.</text>
</comment>
<dbReference type="RefSeq" id="WP_091981198.1">
    <property type="nucleotide sequence ID" value="NZ_FOLO01000005.1"/>
</dbReference>
<evidence type="ECO:0000256" key="8">
    <source>
        <dbReference type="ARBA" id="ARBA00063809"/>
    </source>
</evidence>
<proteinExistence type="inferred from homology"/>
<keyword evidence="16" id="KW-1185">Reference proteome</keyword>
<dbReference type="STRING" id="1123010.SAMN02745724_01091"/>
<dbReference type="EC" id="2.7.7.80" evidence="9"/>
<evidence type="ECO:0000256" key="9">
    <source>
        <dbReference type="ARBA" id="ARBA00066884"/>
    </source>
</evidence>
<keyword evidence="4" id="KW-0547">Nucleotide-binding</keyword>
<comment type="similarity">
    <text evidence="2">Belongs to the HesA/MoeB/ThiF family.</text>
</comment>
<feature type="domain" description="THIF-type NAD/FAD binding fold" evidence="14">
    <location>
        <begin position="12"/>
        <end position="244"/>
    </location>
</feature>
<dbReference type="CDD" id="cd00757">
    <property type="entry name" value="ThiF_MoeB_HesA_family"/>
    <property type="match status" value="1"/>
</dbReference>
<gene>
    <name evidence="15" type="ORF">SAMN02745724_01091</name>
</gene>
<comment type="subunit">
    <text evidence="8">Homodimer. Forms a stable heterotetrameric complex of 2 MoeB and 2 MoaD during adenylation of MoaD.</text>
</comment>
<evidence type="ECO:0000256" key="10">
    <source>
        <dbReference type="ARBA" id="ARBA00073635"/>
    </source>
</evidence>
<evidence type="ECO:0000256" key="3">
    <source>
        <dbReference type="ARBA" id="ARBA00022679"/>
    </source>
</evidence>
<evidence type="ECO:0000256" key="13">
    <source>
        <dbReference type="ARBA" id="ARBA00078531"/>
    </source>
</evidence>
<dbReference type="GO" id="GO:0004792">
    <property type="term" value="F:thiosulfate-cyanide sulfurtransferase activity"/>
    <property type="evidence" value="ECO:0007669"/>
    <property type="project" value="TreeGrafter"/>
</dbReference>
<dbReference type="Pfam" id="PF00899">
    <property type="entry name" value="ThiF"/>
    <property type="match status" value="1"/>
</dbReference>
<dbReference type="Gene3D" id="3.40.50.720">
    <property type="entry name" value="NAD(P)-binding Rossmann-like Domain"/>
    <property type="match status" value="1"/>
</dbReference>
<accession>A0A1I1H0Z7</accession>
<dbReference type="GO" id="GO:0061605">
    <property type="term" value="F:molybdopterin-synthase adenylyltransferase activity"/>
    <property type="evidence" value="ECO:0007669"/>
    <property type="project" value="UniProtKB-EC"/>
</dbReference>
<dbReference type="GO" id="GO:0005829">
    <property type="term" value="C:cytosol"/>
    <property type="evidence" value="ECO:0007669"/>
    <property type="project" value="TreeGrafter"/>
</dbReference>
<dbReference type="NCBIfam" id="NF004281">
    <property type="entry name" value="PRK05690.1"/>
    <property type="match status" value="1"/>
</dbReference>
<evidence type="ECO:0000256" key="12">
    <source>
        <dbReference type="ARBA" id="ARBA00075328"/>
    </source>
</evidence>
<evidence type="ECO:0000256" key="11">
    <source>
        <dbReference type="ARBA" id="ARBA00075110"/>
    </source>
</evidence>
<dbReference type="FunFam" id="3.40.50.720:FF:000033">
    <property type="entry name" value="Adenylyltransferase and sulfurtransferase MOCS3"/>
    <property type="match status" value="1"/>
</dbReference>
<evidence type="ECO:0000256" key="2">
    <source>
        <dbReference type="ARBA" id="ARBA00009919"/>
    </source>
</evidence>
<dbReference type="EMBL" id="FOLO01000005">
    <property type="protein sequence ID" value="SFC17202.1"/>
    <property type="molecule type" value="Genomic_DNA"/>
</dbReference>
<sequence length="250" mass="27365">MKQLSEQQSLRYCRHVLIPAIDFEGQEKLLNSKVLLIGLGGLGCSCTPFLASSGIGQLTLVDFDTVEVTNLQRQILHTEADVGKSKVDSAKASLKAINSECDIQTINEKLNFDQLQTLIEKHDIVVDCTDNLSTREMINSACFSTKTPLISGAAIRMEGQITSFTMTDNSPCYHCFSHRFGEQSLSCVESGIFAPLVGIIGSFQALETLKILMNVGNPLEGKILMVDAMTSQTQEFKFGKVKGCKVCDNK</sequence>